<keyword evidence="10" id="KW-1185">Reference proteome</keyword>
<dbReference type="Gene3D" id="3.90.1640.10">
    <property type="entry name" value="inorganic pyrophosphatase (n-terminal core)"/>
    <property type="match status" value="1"/>
</dbReference>
<dbReference type="Pfam" id="PF01368">
    <property type="entry name" value="DHH"/>
    <property type="match status" value="1"/>
</dbReference>
<dbReference type="Pfam" id="PF02833">
    <property type="entry name" value="DHHA2"/>
    <property type="match status" value="1"/>
</dbReference>
<dbReference type="GO" id="GO:0005737">
    <property type="term" value="C:cytoplasm"/>
    <property type="evidence" value="ECO:0007669"/>
    <property type="project" value="InterPro"/>
</dbReference>
<dbReference type="SMART" id="SM01131">
    <property type="entry name" value="DHHA2"/>
    <property type="match status" value="1"/>
</dbReference>
<sequence length="312" mass="34706">MIDKDKQLVFGHRNPDTDAIDSAIAYSYLMNKLGYNTEAVAQGHPNEETSWVLKYFNHKAPRVITHAYPEVKKVMLVDHNEPQQTIPDIKKVTVTHVVDHHRIANFDTLAPIYYTARPWGCTSTILTVMFHHHNVEIPKQLAGLMMSAIISDTLLLKSPTTTKYDVKAIKELSKICGVDYKTYGIKELKAGTNVAGKSAKHLIDNDAKSYVMNGKHVRIDQINVVDLDDVMKRESEVKKAMEDESKAKGYDLFLVMVTNVLDTNSTLIATGDVSVMDTAFGKPLGADGSVNLPGVVSRKKQVVPPLNKAFDK</sequence>
<dbReference type="NCBIfam" id="NF003877">
    <property type="entry name" value="PRK05427.1"/>
    <property type="match status" value="1"/>
</dbReference>
<keyword evidence="5" id="KW-0464">Manganese</keyword>
<evidence type="ECO:0000256" key="1">
    <source>
        <dbReference type="ARBA" id="ARBA00001936"/>
    </source>
</evidence>
<dbReference type="InterPro" id="IPR038763">
    <property type="entry name" value="DHH_sf"/>
</dbReference>
<dbReference type="OrthoDB" id="9766150at2"/>
<evidence type="ECO:0000313" key="9">
    <source>
        <dbReference type="EMBL" id="QBP18025.1"/>
    </source>
</evidence>
<dbReference type="Gene3D" id="3.10.310.20">
    <property type="entry name" value="DHHA2 domain"/>
    <property type="match status" value="1"/>
</dbReference>
<proteinExistence type="predicted"/>
<dbReference type="RefSeq" id="WP_133441582.1">
    <property type="nucleotide sequence ID" value="NZ_CP034726.1"/>
</dbReference>
<evidence type="ECO:0000313" key="10">
    <source>
        <dbReference type="Proteomes" id="UP000294321"/>
    </source>
</evidence>
<gene>
    <name evidence="9" type="ORF">ELX58_02430</name>
</gene>
<comment type="catalytic activity">
    <reaction evidence="7">
        <text>diphosphate + H2O = 2 phosphate + H(+)</text>
        <dbReference type="Rhea" id="RHEA:24576"/>
        <dbReference type="ChEBI" id="CHEBI:15377"/>
        <dbReference type="ChEBI" id="CHEBI:15378"/>
        <dbReference type="ChEBI" id="CHEBI:33019"/>
        <dbReference type="ChEBI" id="CHEBI:43474"/>
        <dbReference type="EC" id="3.6.1.1"/>
    </reaction>
</comment>
<evidence type="ECO:0000256" key="6">
    <source>
        <dbReference type="ARBA" id="ARBA00032535"/>
    </source>
</evidence>
<evidence type="ECO:0000256" key="3">
    <source>
        <dbReference type="ARBA" id="ARBA00022723"/>
    </source>
</evidence>
<dbReference type="GO" id="GO:0046872">
    <property type="term" value="F:metal ion binding"/>
    <property type="evidence" value="ECO:0007669"/>
    <property type="project" value="UniProtKB-KW"/>
</dbReference>
<dbReference type="InterPro" id="IPR004097">
    <property type="entry name" value="DHHA2"/>
</dbReference>
<keyword evidence="4 9" id="KW-0378">Hydrolase</keyword>
<dbReference type="PANTHER" id="PTHR12112:SF22">
    <property type="entry name" value="MANGANESE-DEPENDENT INORGANIC PYROPHOSPHATASE-RELATED"/>
    <property type="match status" value="1"/>
</dbReference>
<dbReference type="InterPro" id="IPR001667">
    <property type="entry name" value="DDH_dom"/>
</dbReference>
<reference evidence="10" key="1">
    <citation type="submission" date="2018-12" db="EMBL/GenBank/DDBJ databases">
        <title>A new species of lactobacillus.</title>
        <authorList>
            <person name="Jian Y."/>
            <person name="Xin L."/>
            <person name="Hong Z.J."/>
            <person name="Ming L.Z."/>
            <person name="Hong X.Z."/>
        </authorList>
    </citation>
    <scope>NUCLEOTIDE SEQUENCE [LARGE SCALE GENOMIC DNA]</scope>
    <source>
        <strain evidence="10">HSLZ-75</strain>
    </source>
</reference>
<evidence type="ECO:0000259" key="8">
    <source>
        <dbReference type="SMART" id="SM01131"/>
    </source>
</evidence>
<dbReference type="FunFam" id="3.90.1640.10:FF:000001">
    <property type="entry name" value="Probable manganese-dependent inorganic pyrophosphatase"/>
    <property type="match status" value="1"/>
</dbReference>
<dbReference type="AlphaFoldDB" id="A0A4P6ZJV0"/>
<dbReference type="PANTHER" id="PTHR12112">
    <property type="entry name" value="BNIP - RELATED"/>
    <property type="match status" value="1"/>
</dbReference>
<evidence type="ECO:0000256" key="4">
    <source>
        <dbReference type="ARBA" id="ARBA00022801"/>
    </source>
</evidence>
<evidence type="ECO:0000256" key="2">
    <source>
        <dbReference type="ARBA" id="ARBA00012146"/>
    </source>
</evidence>
<dbReference type="Proteomes" id="UP000294321">
    <property type="component" value="Chromosome"/>
</dbReference>
<name>A0A4P6ZJV0_9LACO</name>
<dbReference type="EMBL" id="CP034726">
    <property type="protein sequence ID" value="QBP18025.1"/>
    <property type="molecule type" value="Genomic_DNA"/>
</dbReference>
<dbReference type="KEGG" id="lji:ELX58_02430"/>
<dbReference type="GO" id="GO:0004427">
    <property type="term" value="F:inorganic diphosphate phosphatase activity"/>
    <property type="evidence" value="ECO:0007669"/>
    <property type="project" value="UniProtKB-EC"/>
</dbReference>
<comment type="cofactor">
    <cofactor evidence="1">
        <name>Mn(2+)</name>
        <dbReference type="ChEBI" id="CHEBI:29035"/>
    </cofactor>
</comment>
<dbReference type="EC" id="3.6.1.1" evidence="2"/>
<evidence type="ECO:0000256" key="5">
    <source>
        <dbReference type="ARBA" id="ARBA00023211"/>
    </source>
</evidence>
<protein>
    <recommendedName>
        <fullName evidence="2">inorganic diphosphatase</fullName>
        <ecNumber evidence="2">3.6.1.1</ecNumber>
    </recommendedName>
    <alternativeName>
        <fullName evidence="6">Pyrophosphate phospho-hydrolase</fullName>
    </alternativeName>
</protein>
<evidence type="ECO:0000256" key="7">
    <source>
        <dbReference type="ARBA" id="ARBA00047820"/>
    </source>
</evidence>
<dbReference type="InterPro" id="IPR038222">
    <property type="entry name" value="DHHA2_dom_sf"/>
</dbReference>
<dbReference type="SUPFAM" id="SSF64182">
    <property type="entry name" value="DHH phosphoesterases"/>
    <property type="match status" value="1"/>
</dbReference>
<accession>A0A4P6ZJV0</accession>
<feature type="domain" description="DHHA2" evidence="8">
    <location>
        <begin position="184"/>
        <end position="310"/>
    </location>
</feature>
<keyword evidence="3" id="KW-0479">Metal-binding</keyword>
<organism evidence="9 10">
    <name type="scientific">Acetilactobacillus jinshanensis</name>
    <dbReference type="NCBI Taxonomy" id="1720083"/>
    <lineage>
        <taxon>Bacteria</taxon>
        <taxon>Bacillati</taxon>
        <taxon>Bacillota</taxon>
        <taxon>Bacilli</taxon>
        <taxon>Lactobacillales</taxon>
        <taxon>Lactobacillaceae</taxon>
        <taxon>Acetilactobacillus</taxon>
    </lineage>
</organism>